<keyword evidence="1" id="KW-0833">Ubl conjugation pathway</keyword>
<dbReference type="Gene3D" id="6.10.250.1840">
    <property type="match status" value="1"/>
</dbReference>
<proteinExistence type="predicted"/>
<dbReference type="Pfam" id="PF12125">
    <property type="entry name" value="Beta-TrCP_D"/>
    <property type="match status" value="1"/>
</dbReference>
<dbReference type="InterPro" id="IPR050995">
    <property type="entry name" value="WD-F-box_domain-protein"/>
</dbReference>
<dbReference type="WBParaSite" id="PSAMB.scaffold125size75095.g2415.t1">
    <property type="protein sequence ID" value="PSAMB.scaffold125size75095.g2415.t1"/>
    <property type="gene ID" value="PSAMB.scaffold125size75095.g2415"/>
</dbReference>
<protein>
    <submittedName>
        <fullName evidence="4">F-box domain-containing protein</fullName>
    </submittedName>
</protein>
<name>A0A914UU15_9BILA</name>
<sequence>MAMPVEDSLDADALMMDLSFSPPKSKNHVLMGGPGCSREIPSSTADLLADLSLVEKEKTFTERYLSEREKLLRTFTNWSEYDQVDFMKQLLQQMCHYQHGQINSFLKPMLQRDFISLLPARGLSHLAESILSYVDAKSLCSCELVCREWRSVVAEGMLWKKLIERKVRTDSLWKGLSDKRGWQQYLFKSKDRLIQPILSTFAPGELPTDVGATEAQHRFYRKLYPDIERDIDTIESNWKCGRHVLQRINCHSENSK</sequence>
<dbReference type="Pfam" id="PF12937">
    <property type="entry name" value="F-box-like"/>
    <property type="match status" value="1"/>
</dbReference>
<dbReference type="InterPro" id="IPR036047">
    <property type="entry name" value="F-box-like_dom_sf"/>
</dbReference>
<dbReference type="GO" id="GO:0046983">
    <property type="term" value="F:protein dimerization activity"/>
    <property type="evidence" value="ECO:0007669"/>
    <property type="project" value="InterPro"/>
</dbReference>
<dbReference type="SMART" id="SM01028">
    <property type="entry name" value="Beta-TrCP_D"/>
    <property type="match status" value="1"/>
</dbReference>
<dbReference type="Proteomes" id="UP000887566">
    <property type="component" value="Unplaced"/>
</dbReference>
<evidence type="ECO:0000313" key="3">
    <source>
        <dbReference type="Proteomes" id="UP000887566"/>
    </source>
</evidence>
<evidence type="ECO:0000313" key="4">
    <source>
        <dbReference type="WBParaSite" id="PSAMB.scaffold125size75095.g2415.t1"/>
    </source>
</evidence>
<evidence type="ECO:0000256" key="1">
    <source>
        <dbReference type="ARBA" id="ARBA00022786"/>
    </source>
</evidence>
<keyword evidence="3" id="KW-1185">Reference proteome</keyword>
<dbReference type="Gene3D" id="1.20.1280.50">
    <property type="match status" value="1"/>
</dbReference>
<dbReference type="SMART" id="SM00256">
    <property type="entry name" value="FBOX"/>
    <property type="match status" value="1"/>
</dbReference>
<dbReference type="SUPFAM" id="SSF81383">
    <property type="entry name" value="F-box domain"/>
    <property type="match status" value="1"/>
</dbReference>
<feature type="domain" description="F-box" evidence="2">
    <location>
        <begin position="124"/>
        <end position="162"/>
    </location>
</feature>
<evidence type="ECO:0000259" key="2">
    <source>
        <dbReference type="PROSITE" id="PS50181"/>
    </source>
</evidence>
<dbReference type="PANTHER" id="PTHR14604:SF4">
    <property type="entry name" value="F-BOX DOMAIN-CONTAINING PROTEIN"/>
    <property type="match status" value="1"/>
</dbReference>
<dbReference type="AlphaFoldDB" id="A0A914UU15"/>
<dbReference type="PROSITE" id="PS50181">
    <property type="entry name" value="FBOX"/>
    <property type="match status" value="1"/>
</dbReference>
<dbReference type="InterPro" id="IPR021977">
    <property type="entry name" value="Beta-TrCP_D"/>
</dbReference>
<reference evidence="4" key="1">
    <citation type="submission" date="2022-11" db="UniProtKB">
        <authorList>
            <consortium name="WormBaseParasite"/>
        </authorList>
    </citation>
    <scope>IDENTIFICATION</scope>
</reference>
<organism evidence="3 4">
    <name type="scientific">Plectus sambesii</name>
    <dbReference type="NCBI Taxonomy" id="2011161"/>
    <lineage>
        <taxon>Eukaryota</taxon>
        <taxon>Metazoa</taxon>
        <taxon>Ecdysozoa</taxon>
        <taxon>Nematoda</taxon>
        <taxon>Chromadorea</taxon>
        <taxon>Plectida</taxon>
        <taxon>Plectina</taxon>
        <taxon>Plectoidea</taxon>
        <taxon>Plectidae</taxon>
        <taxon>Plectus</taxon>
    </lineage>
</organism>
<dbReference type="PANTHER" id="PTHR14604">
    <property type="entry name" value="WD40 REPEAT PF20"/>
    <property type="match status" value="1"/>
</dbReference>
<dbReference type="InterPro" id="IPR001810">
    <property type="entry name" value="F-box_dom"/>
</dbReference>
<accession>A0A914UU15</accession>